<dbReference type="CDD" id="cd00093">
    <property type="entry name" value="HTH_XRE"/>
    <property type="match status" value="1"/>
</dbReference>
<dbReference type="SUPFAM" id="SSF47413">
    <property type="entry name" value="lambda repressor-like DNA-binding domains"/>
    <property type="match status" value="1"/>
</dbReference>
<dbReference type="Pfam" id="PF13560">
    <property type="entry name" value="HTH_31"/>
    <property type="match status" value="1"/>
</dbReference>
<dbReference type="InterPro" id="IPR010982">
    <property type="entry name" value="Lambda_DNA-bd_dom_sf"/>
</dbReference>
<accession>A0A7X0SQ25</accession>
<protein>
    <submittedName>
        <fullName evidence="2">Helix-turn-helix domain-containing protein</fullName>
    </submittedName>
</protein>
<dbReference type="InterPro" id="IPR041413">
    <property type="entry name" value="MLTR_LBD"/>
</dbReference>
<evidence type="ECO:0000259" key="1">
    <source>
        <dbReference type="PROSITE" id="PS50943"/>
    </source>
</evidence>
<dbReference type="InterPro" id="IPR001387">
    <property type="entry name" value="Cro/C1-type_HTH"/>
</dbReference>
<dbReference type="Pfam" id="PF17765">
    <property type="entry name" value="MLTR_LBD"/>
    <property type="match status" value="1"/>
</dbReference>
<evidence type="ECO:0000313" key="3">
    <source>
        <dbReference type="Proteomes" id="UP000564644"/>
    </source>
</evidence>
<evidence type="ECO:0000313" key="2">
    <source>
        <dbReference type="EMBL" id="MBB6733916.1"/>
    </source>
</evidence>
<feature type="domain" description="HTH cro/C1-type" evidence="1">
    <location>
        <begin position="39"/>
        <end position="87"/>
    </location>
</feature>
<dbReference type="Proteomes" id="UP000564644">
    <property type="component" value="Unassembled WGS sequence"/>
</dbReference>
<reference evidence="2 3" key="1">
    <citation type="submission" date="2020-08" db="EMBL/GenBank/DDBJ databases">
        <title>Cohnella phylogeny.</title>
        <authorList>
            <person name="Dunlap C."/>
        </authorList>
    </citation>
    <scope>NUCLEOTIDE SEQUENCE [LARGE SCALE GENOMIC DNA]</scope>
    <source>
        <strain evidence="2 3">CBP 2801</strain>
    </source>
</reference>
<dbReference type="Gene3D" id="1.10.260.40">
    <property type="entry name" value="lambda repressor-like DNA-binding domains"/>
    <property type="match status" value="1"/>
</dbReference>
<keyword evidence="3" id="KW-1185">Reference proteome</keyword>
<gene>
    <name evidence="2" type="ORF">H7C18_23610</name>
</gene>
<dbReference type="PROSITE" id="PS50943">
    <property type="entry name" value="HTH_CROC1"/>
    <property type="match status" value="1"/>
</dbReference>
<dbReference type="Gene3D" id="3.30.450.180">
    <property type="match status" value="1"/>
</dbReference>
<dbReference type="PANTHER" id="PTHR35010">
    <property type="entry name" value="BLL4672 PROTEIN-RELATED"/>
    <property type="match status" value="1"/>
</dbReference>
<dbReference type="AlphaFoldDB" id="A0A7X0SQ25"/>
<dbReference type="GO" id="GO:0003677">
    <property type="term" value="F:DNA binding"/>
    <property type="evidence" value="ECO:0007669"/>
    <property type="project" value="InterPro"/>
</dbReference>
<comment type="caution">
    <text evidence="2">The sequence shown here is derived from an EMBL/GenBank/DDBJ whole genome shotgun (WGS) entry which is preliminary data.</text>
</comment>
<proteinExistence type="predicted"/>
<sequence length="287" mass="33016">MSDDQRRSELSRFLRTRRLRLSPQIAGFQHANYSRRRTKGLRREEVAALAGISLPWYNSLEQGRDIKVSDQVLDGLARALRLSADERRHLFFLACPPHRPESNPNDRHPAASSSLLFVLDQMATVPAYISDDKMNVLAWNDLASVVFGPFETADPYGRNLIWRMFMMPTYRMLFIGWESLAISLLGNFRTLYTRHIEDQWYQIFIAKLKEGSPEFAEWWDGYEVRCTSQHPRVISHPRAGLLNLTTQLLRDEESRQQYLNVFIPDSLDGSAERLATLAKEAGISISG</sequence>
<dbReference type="PANTHER" id="PTHR35010:SF3">
    <property type="entry name" value="BLL4873 PROTEIN"/>
    <property type="match status" value="1"/>
</dbReference>
<organism evidence="2 3">
    <name type="scientific">Cohnella zeiphila</name>
    <dbReference type="NCBI Taxonomy" id="2761120"/>
    <lineage>
        <taxon>Bacteria</taxon>
        <taxon>Bacillati</taxon>
        <taxon>Bacillota</taxon>
        <taxon>Bacilli</taxon>
        <taxon>Bacillales</taxon>
        <taxon>Paenibacillaceae</taxon>
        <taxon>Cohnella</taxon>
    </lineage>
</organism>
<dbReference type="RefSeq" id="WP_185131567.1">
    <property type="nucleotide sequence ID" value="NZ_JACJVO010000031.1"/>
</dbReference>
<dbReference type="SMART" id="SM00530">
    <property type="entry name" value="HTH_XRE"/>
    <property type="match status" value="1"/>
</dbReference>
<name>A0A7X0SQ25_9BACL</name>
<dbReference type="EMBL" id="JACJVO010000031">
    <property type="protein sequence ID" value="MBB6733916.1"/>
    <property type="molecule type" value="Genomic_DNA"/>
</dbReference>